<feature type="chain" id="PRO_5047495410" evidence="1">
    <location>
        <begin position="23"/>
        <end position="1178"/>
    </location>
</feature>
<name>A0ABU5VXI2_9BACT</name>
<evidence type="ECO:0000313" key="3">
    <source>
        <dbReference type="Proteomes" id="UP001302274"/>
    </source>
</evidence>
<evidence type="ECO:0000313" key="2">
    <source>
        <dbReference type="EMBL" id="MEA9357029.1"/>
    </source>
</evidence>
<reference evidence="2 3" key="1">
    <citation type="submission" date="2023-11" db="EMBL/GenBank/DDBJ databases">
        <title>A Novel Polar Bacteriovorax (B. antarcticus) Isolated from the Biocrust in Antarctica.</title>
        <authorList>
            <person name="Mun W."/>
            <person name="Choi S.Y."/>
            <person name="Mitchell R.J."/>
        </authorList>
    </citation>
    <scope>NUCLEOTIDE SEQUENCE [LARGE SCALE GENOMIC DNA]</scope>
    <source>
        <strain evidence="2 3">PP10</strain>
    </source>
</reference>
<dbReference type="Proteomes" id="UP001302274">
    <property type="component" value="Unassembled WGS sequence"/>
</dbReference>
<feature type="signal peptide" evidence="1">
    <location>
        <begin position="1"/>
        <end position="22"/>
    </location>
</feature>
<protein>
    <submittedName>
        <fullName evidence="2">Uncharacterized protein</fullName>
    </submittedName>
</protein>
<sequence>MKRLPTIMLTNVLTLLSFQISAAELDSIELVTPVSYDRPSSSMQTVKSKIMAGAASTFNIDIEKKVIEKILPYKADLQGYFSSEDELNNFLKGTVQQGIQTNLAVITDANLIHFYGYLGNNLIGKLADKILAKEGVTDPARRSMWIQKLVAPFNACVAKSTNSQYDASHCIDALTASLVPSTGVGLVYELSRASLSANLPEKERTPFNIEQANLYKSCITTTKATAGDVKNCALSSMRTGVLKVTDVSLTKTIQEKSSSTAKSNEIKKAVWPAFDSCAQKVGTDVNSKVSYTDQFMGCIDNLVQNAGSQLVLDKITNTPAIAGAFTTAEVKKLATEKSAQFKTCAETQKKKGAKKDGMLDISPCENAITNEVTYKVVSQTFKKTATTSLKTDPAQATKVGNEGVKILDQCWDNKQSADAREACLRKSIVNFSGKVATLKLDQAIPADMPGKSELNKSSVSSLAQCIDKELPKNISESNELNAKLDGCTGKLTRNVAMKVADFQIRSTAGDGLSKEATDALVKDLVQEEFSKCIGDAPTDDKLEQCSNALTIKAAKQIAEASFTKEVNAYLQSAGGLKALGVTEAQVKSFLDDLNKTNKECIDQKPNGVVMDQVNSCIKGSVKKIAFFFGEIQFNKSVGSMYDGRDDDKKSVEVQFKKSLGECLGTKDGKEFSIGDYTKNLYTCSDKVSASMSLIVGQDQIDTSLNEYLKDRPGIDLKEKRDSIRTKLLGDFKKCMSSGSKQSGCIDNLKKAATQTIVVNYGRVETKVQMNADKTPAELKPVEDKFMACTDSKLEGDALATKLDDCTKDFALDFARALGTLKLNYLLKQTLGTDEFNAQKKDIDASLDKYYECLDDLKSVKMSDGLTQKLSVCTDGLTNRGMNLVRSNINSWMSSDQKDAATVMIKQEFSNFLPCLSALLPTSPYTPELQSNIDSNVKPLANLIAHYIEYNPENAKQTLDGVIKKLSVDLSDVAKSKKAKQELLDFLYQSGGLDQFLKAIVRGTVQDALVDVPEKDVPKDLRNILLKKENFEEIFNSPEGSKVKDMVMEKLLKPALIDGANMSADPFKSNMNGIKDTVVKLLINAPSFGEQAIKVSIQKQINDMGGVTKFFAKTLYGGDSLHWDKVRLTPEGKIAEEYIKSAVLTPKFKGETQSAAEAKKAMATAEELVTRAVKKYGKK</sequence>
<dbReference type="RefSeq" id="WP_323576923.1">
    <property type="nucleotide sequence ID" value="NZ_JAYGJQ010000002.1"/>
</dbReference>
<evidence type="ECO:0000256" key="1">
    <source>
        <dbReference type="SAM" id="SignalP"/>
    </source>
</evidence>
<gene>
    <name evidence="2" type="ORF">SHI21_12465</name>
</gene>
<keyword evidence="3" id="KW-1185">Reference proteome</keyword>
<proteinExistence type="predicted"/>
<comment type="caution">
    <text evidence="2">The sequence shown here is derived from an EMBL/GenBank/DDBJ whole genome shotgun (WGS) entry which is preliminary data.</text>
</comment>
<keyword evidence="1" id="KW-0732">Signal</keyword>
<dbReference type="EMBL" id="JAYGJQ010000002">
    <property type="protein sequence ID" value="MEA9357029.1"/>
    <property type="molecule type" value="Genomic_DNA"/>
</dbReference>
<accession>A0ABU5VXI2</accession>
<organism evidence="2 3">
    <name type="scientific">Bacteriovorax antarcticus</name>
    <dbReference type="NCBI Taxonomy" id="3088717"/>
    <lineage>
        <taxon>Bacteria</taxon>
        <taxon>Pseudomonadati</taxon>
        <taxon>Bdellovibrionota</taxon>
        <taxon>Bacteriovoracia</taxon>
        <taxon>Bacteriovoracales</taxon>
        <taxon>Bacteriovoracaceae</taxon>
        <taxon>Bacteriovorax</taxon>
    </lineage>
</organism>